<dbReference type="HOGENOM" id="CLU_480383_0_0_9"/>
<organism evidence="5 6">
    <name type="scientific">[Clostridium] clostridioforme 90A8</name>
    <dbReference type="NCBI Taxonomy" id="999408"/>
    <lineage>
        <taxon>Bacteria</taxon>
        <taxon>Bacillati</taxon>
        <taxon>Bacillota</taxon>
        <taxon>Clostridia</taxon>
        <taxon>Lachnospirales</taxon>
        <taxon>Lachnospiraceae</taxon>
        <taxon>Enterocloster</taxon>
    </lineage>
</organism>
<dbReference type="PATRIC" id="fig|999408.3.peg.4173"/>
<evidence type="ECO:0000313" key="5">
    <source>
        <dbReference type="EMBL" id="ENZ11554.1"/>
    </source>
</evidence>
<dbReference type="EMBL" id="AGYR01000042">
    <property type="protein sequence ID" value="ENZ11554.1"/>
    <property type="molecule type" value="Genomic_DNA"/>
</dbReference>
<dbReference type="Proteomes" id="UP000013085">
    <property type="component" value="Unassembled WGS sequence"/>
</dbReference>
<accession>A0A0E2H6H1</accession>
<protein>
    <recommendedName>
        <fullName evidence="7">Membrane fusion protein biotin-lipoyl like domain-containing protein</fullName>
    </recommendedName>
</protein>
<evidence type="ECO:0000256" key="4">
    <source>
        <dbReference type="SAM" id="Phobius"/>
    </source>
</evidence>
<name>A0A0E2H6H1_9FIRM</name>
<evidence type="ECO:0000256" key="1">
    <source>
        <dbReference type="ARBA" id="ARBA00004196"/>
    </source>
</evidence>
<dbReference type="GO" id="GO:0030313">
    <property type="term" value="C:cell envelope"/>
    <property type="evidence" value="ECO:0007669"/>
    <property type="project" value="UniProtKB-SubCell"/>
</dbReference>
<reference evidence="5 6" key="1">
    <citation type="submission" date="2013-01" db="EMBL/GenBank/DDBJ databases">
        <title>The Genome Sequence of Clostridium clostridioforme 90A8.</title>
        <authorList>
            <consortium name="The Broad Institute Genome Sequencing Platform"/>
            <person name="Earl A."/>
            <person name="Ward D."/>
            <person name="Feldgarden M."/>
            <person name="Gevers D."/>
            <person name="Courvalin P."/>
            <person name="Lambert T."/>
            <person name="Walker B."/>
            <person name="Young S.K."/>
            <person name="Zeng Q."/>
            <person name="Gargeya S."/>
            <person name="Fitzgerald M."/>
            <person name="Haas B."/>
            <person name="Abouelleil A."/>
            <person name="Alvarado L."/>
            <person name="Arachchi H.M."/>
            <person name="Berlin A.M."/>
            <person name="Chapman S.B."/>
            <person name="Dewar J."/>
            <person name="Goldberg J."/>
            <person name="Griggs A."/>
            <person name="Gujja S."/>
            <person name="Hansen M."/>
            <person name="Howarth C."/>
            <person name="Imamovic A."/>
            <person name="Larimer J."/>
            <person name="McCowan C."/>
            <person name="Murphy C."/>
            <person name="Neiman D."/>
            <person name="Pearson M."/>
            <person name="Priest M."/>
            <person name="Roberts A."/>
            <person name="Saif S."/>
            <person name="Shea T."/>
            <person name="Sisk P."/>
            <person name="Sykes S."/>
            <person name="Wortman J."/>
            <person name="Nusbaum C."/>
            <person name="Birren B."/>
        </authorList>
    </citation>
    <scope>NUCLEOTIDE SEQUENCE [LARGE SCALE GENOMIC DNA]</scope>
    <source>
        <strain evidence="5 6">90A8</strain>
    </source>
</reference>
<proteinExistence type="predicted"/>
<keyword evidence="4" id="KW-1133">Transmembrane helix</keyword>
<evidence type="ECO:0000313" key="6">
    <source>
        <dbReference type="Proteomes" id="UP000013085"/>
    </source>
</evidence>
<comment type="subcellular location">
    <subcellularLocation>
        <location evidence="1">Cell envelope</location>
    </subcellularLocation>
</comment>
<evidence type="ECO:0008006" key="7">
    <source>
        <dbReference type="Google" id="ProtNLM"/>
    </source>
</evidence>
<dbReference type="Gene3D" id="2.40.420.20">
    <property type="match status" value="1"/>
</dbReference>
<keyword evidence="2 3" id="KW-0175">Coiled coil</keyword>
<dbReference type="RefSeq" id="WP_002593889.1">
    <property type="nucleotide sequence ID" value="NZ_KB850981.1"/>
</dbReference>
<evidence type="ECO:0000256" key="2">
    <source>
        <dbReference type="ARBA" id="ARBA00023054"/>
    </source>
</evidence>
<feature type="transmembrane region" description="Helical" evidence="4">
    <location>
        <begin position="37"/>
        <end position="56"/>
    </location>
</feature>
<dbReference type="AlphaFoldDB" id="A0A0E2H6H1"/>
<keyword evidence="4" id="KW-0812">Transmembrane</keyword>
<comment type="caution">
    <text evidence="5">The sequence shown here is derived from an EMBL/GenBank/DDBJ whole genome shotgun (WGS) entry which is preliminary data.</text>
</comment>
<dbReference type="InterPro" id="IPR050465">
    <property type="entry name" value="UPF0194_transport"/>
</dbReference>
<feature type="coiled-coil region" evidence="3">
    <location>
        <begin position="125"/>
        <end position="441"/>
    </location>
</feature>
<keyword evidence="4" id="KW-0472">Membrane</keyword>
<gene>
    <name evidence="5" type="ORF">HMPREF1090_03909</name>
</gene>
<dbReference type="PANTHER" id="PTHR32347">
    <property type="entry name" value="EFFLUX SYSTEM COMPONENT YKNX-RELATED"/>
    <property type="match status" value="1"/>
</dbReference>
<dbReference type="Gene3D" id="1.20.120.330">
    <property type="entry name" value="Nucleotidyltransferases domain 2"/>
    <property type="match status" value="1"/>
</dbReference>
<sequence>MRLHIVEKMNMVLKQQKSMLASGEKYRPLIENRVQRIAVHSIVAFFTLIFVCTIISRISHSFTTASIHVATLTSGALTDRAEAEGTIQAASDRGITLPEGLKVVAVKTGKGSQVNAGDALLEFDVSSIEEQAKKLEDEIRILQLKIELSGSEGGNDVITAQRNLEDARQAYHRLSEKYARQNTRLQEDYSKLEEKLAAAETRDEKAVAATRQDLIDKAEAVVKEAKENLEDIKDAAEEAIYDARRERDDASDHLDASREAYQELLEAYNQAERNVNDANQAVNDIKEAIANQEPGDTSDYTEELNAAKEELSNAKEELKQAKKELSGADYKTSSYDSAADNLDAIEERWDNRIERARDTLRDARAALTKAKKRTDFSDEAAVIEAQAAVEAVKDTLTEVRRESEDNWYQREEELYEAQRAIEAAQIALENAQEQTDASQKEDEITRITCGSELAEKEKAWQLLREMLAHDGQLLAPASGTVLSTVKRGAKTAADEEVVTLSCDDRGFVFEGVLDKESAQHFIAGDKGELSFQADGSTQKIEVAINSVSTSDEEDKVFVSAILPEGSYSVGLPAQLSLSRKSETYQSCLPITALRTDSRGDHVLVIRRQNSVMGTEWVTARIDINVKDRDSKMMSVESALTYSDQVITSSNKAIAEGDRVRIEN</sequence>
<evidence type="ECO:0000256" key="3">
    <source>
        <dbReference type="SAM" id="Coils"/>
    </source>
</evidence>